<dbReference type="AlphaFoldDB" id="A0A804ILN4"/>
<evidence type="ECO:0000313" key="1">
    <source>
        <dbReference type="EnsemblPlants" id="Ma04_p06290.1"/>
    </source>
</evidence>
<sequence>MMHLVTEGSTEPFSKEWLAWIEGGYVYLSG</sequence>
<dbReference type="Proteomes" id="UP000012960">
    <property type="component" value="Unplaced"/>
</dbReference>
<accession>A0A804ILN4</accession>
<evidence type="ECO:0000313" key="2">
    <source>
        <dbReference type="Proteomes" id="UP000012960"/>
    </source>
</evidence>
<dbReference type="EnsemblPlants" id="Ma04_t06290.1">
    <property type="protein sequence ID" value="Ma04_p06290.1"/>
    <property type="gene ID" value="Ma04_g06290"/>
</dbReference>
<protein>
    <submittedName>
        <fullName evidence="1">Uncharacterized protein</fullName>
    </submittedName>
</protein>
<dbReference type="InParanoid" id="A0A804ILN4"/>
<organism evidence="1 2">
    <name type="scientific">Musa acuminata subsp. malaccensis</name>
    <name type="common">Wild banana</name>
    <name type="synonym">Musa malaccensis</name>
    <dbReference type="NCBI Taxonomy" id="214687"/>
    <lineage>
        <taxon>Eukaryota</taxon>
        <taxon>Viridiplantae</taxon>
        <taxon>Streptophyta</taxon>
        <taxon>Embryophyta</taxon>
        <taxon>Tracheophyta</taxon>
        <taxon>Spermatophyta</taxon>
        <taxon>Magnoliopsida</taxon>
        <taxon>Liliopsida</taxon>
        <taxon>Zingiberales</taxon>
        <taxon>Musaceae</taxon>
        <taxon>Musa</taxon>
    </lineage>
</organism>
<proteinExistence type="predicted"/>
<reference evidence="1" key="1">
    <citation type="submission" date="2021-05" db="UniProtKB">
        <authorList>
            <consortium name="EnsemblPlants"/>
        </authorList>
    </citation>
    <scope>IDENTIFICATION</scope>
    <source>
        <strain evidence="1">subsp. malaccensis</strain>
    </source>
</reference>
<keyword evidence="2" id="KW-1185">Reference proteome</keyword>
<dbReference type="Gramene" id="Ma04_t06290.1">
    <property type="protein sequence ID" value="Ma04_p06290.1"/>
    <property type="gene ID" value="Ma04_g06290"/>
</dbReference>
<name>A0A804ILN4_MUSAM</name>